<comment type="caution">
    <text evidence="2">The sequence shown here is derived from an EMBL/GenBank/DDBJ whole genome shotgun (WGS) entry which is preliminary data.</text>
</comment>
<accession>A0A8J3VI45</accession>
<keyword evidence="3" id="KW-1185">Reference proteome</keyword>
<evidence type="ECO:0000313" key="3">
    <source>
        <dbReference type="Proteomes" id="UP000612899"/>
    </source>
</evidence>
<feature type="transmembrane region" description="Helical" evidence="1">
    <location>
        <begin position="66"/>
        <end position="87"/>
    </location>
</feature>
<reference evidence="2" key="1">
    <citation type="submission" date="2021-01" db="EMBL/GenBank/DDBJ databases">
        <title>Whole genome shotgun sequence of Rhizocola hellebori NBRC 109834.</title>
        <authorList>
            <person name="Komaki H."/>
            <person name="Tamura T."/>
        </authorList>
    </citation>
    <scope>NUCLEOTIDE SEQUENCE</scope>
    <source>
        <strain evidence="2">NBRC 109834</strain>
    </source>
</reference>
<dbReference type="RefSeq" id="WP_203911840.1">
    <property type="nucleotide sequence ID" value="NZ_BONY01000044.1"/>
</dbReference>
<feature type="transmembrane region" description="Helical" evidence="1">
    <location>
        <begin position="22"/>
        <end position="46"/>
    </location>
</feature>
<sequence>MDLNDDSPDWARTQRYQGLSPIWRSVAIVIGTGLVVFLASVTSIWLLLGRPSIATQRLDTDALLEVARIALIITGGIGGIVALVVAYRKQRITERADARQELSAREANYQLFTEVFNSTSLLLGNASPAVRLAGVYAMAELADGWPRFRRLCVDVLCAYVRLPMVDDHDRDAEETVRHTLLTILEERIESNAWSDAKPHLDGIEWGDMSASGTMRLRKLVRDTVSQHENDSR</sequence>
<proteinExistence type="predicted"/>
<protein>
    <submittedName>
        <fullName evidence="2">Uncharacterized protein</fullName>
    </submittedName>
</protein>
<gene>
    <name evidence="2" type="ORF">Rhe02_61460</name>
</gene>
<keyword evidence="1" id="KW-0812">Transmembrane</keyword>
<name>A0A8J3VI45_9ACTN</name>
<keyword evidence="1" id="KW-0472">Membrane</keyword>
<dbReference type="EMBL" id="BONY01000044">
    <property type="protein sequence ID" value="GIH08079.1"/>
    <property type="molecule type" value="Genomic_DNA"/>
</dbReference>
<organism evidence="2 3">
    <name type="scientific">Rhizocola hellebori</name>
    <dbReference type="NCBI Taxonomy" id="1392758"/>
    <lineage>
        <taxon>Bacteria</taxon>
        <taxon>Bacillati</taxon>
        <taxon>Actinomycetota</taxon>
        <taxon>Actinomycetes</taxon>
        <taxon>Micromonosporales</taxon>
        <taxon>Micromonosporaceae</taxon>
        <taxon>Rhizocola</taxon>
    </lineage>
</organism>
<dbReference type="AlphaFoldDB" id="A0A8J3VI45"/>
<evidence type="ECO:0000256" key="1">
    <source>
        <dbReference type="SAM" id="Phobius"/>
    </source>
</evidence>
<keyword evidence="1" id="KW-1133">Transmembrane helix</keyword>
<evidence type="ECO:0000313" key="2">
    <source>
        <dbReference type="EMBL" id="GIH08079.1"/>
    </source>
</evidence>
<dbReference type="Proteomes" id="UP000612899">
    <property type="component" value="Unassembled WGS sequence"/>
</dbReference>